<name>A0A1E8CLJ6_9GAMM</name>
<feature type="repeat" description="TPR" evidence="1">
    <location>
        <begin position="91"/>
        <end position="124"/>
    </location>
</feature>
<dbReference type="InterPro" id="IPR019734">
    <property type="entry name" value="TPR_rpt"/>
</dbReference>
<evidence type="ECO:0000256" key="1">
    <source>
        <dbReference type="PROSITE-ProRule" id="PRU00339"/>
    </source>
</evidence>
<protein>
    <submittedName>
        <fullName evidence="2">Uncharacterized protein</fullName>
    </submittedName>
</protein>
<dbReference type="SUPFAM" id="SSF48452">
    <property type="entry name" value="TPR-like"/>
    <property type="match status" value="1"/>
</dbReference>
<gene>
    <name evidence="2" type="ORF">PHACT_09495</name>
</gene>
<proteinExistence type="predicted"/>
<accession>A0A1E8CLJ6</accession>
<keyword evidence="1" id="KW-0802">TPR repeat</keyword>
<organism evidence="2 3">
    <name type="scientific">Pseudohongiella acticola</name>
    <dbReference type="NCBI Taxonomy" id="1524254"/>
    <lineage>
        <taxon>Bacteria</taxon>
        <taxon>Pseudomonadati</taxon>
        <taxon>Pseudomonadota</taxon>
        <taxon>Gammaproteobacteria</taxon>
        <taxon>Pseudomonadales</taxon>
        <taxon>Pseudohongiellaceae</taxon>
        <taxon>Pseudohongiella</taxon>
    </lineage>
</organism>
<dbReference type="Pfam" id="PF14559">
    <property type="entry name" value="TPR_19"/>
    <property type="match status" value="1"/>
</dbReference>
<dbReference type="STRING" id="1524254.PHACT_09495"/>
<dbReference type="RefSeq" id="WP_070117326.1">
    <property type="nucleotide sequence ID" value="NZ_MASR01000001.1"/>
</dbReference>
<dbReference type="Gene3D" id="1.25.40.10">
    <property type="entry name" value="Tetratricopeptide repeat domain"/>
    <property type="match status" value="1"/>
</dbReference>
<sequence length="477" mass="52676">MPFSALPNNKNAAPSSFRQRAGAGSVLQVALFAVTLCASMSAGAQDRPDALVAQTCPDLSPLIQQNPQISEDWMRIQGQLEPLLSRCLQSTEYFALRGAAQLNTGRLDRALESLERALLLNPDNGGAQVDYAQALYLQGQLFSAIDLNRQLLARNDLPPGLQPLLQDRERVWRGMTRQTSVQADMLVGYDNNLNGAPEPGQITLTLSGEPVVLPLNPEFRPQSGPYLNLRVGGRYRQLAPEHQHNVLVELRGRVSEDQASDLLQLDTRYAFIKPGNERSWQVSTGMSHLLFGGSPLYTATEAGGRYMPDARLGACRPQVSATAQYQLFHGQSRLNAFESRAGVGLTCALSTSLGAQQVVADISALNNSPVRSGRPGGSRQGWQLNVDWQWQLPRGVLLTQVNHTETADKRGYSAILADGARRDIKRSYVLFQYRQPLSRTRPDTSLLFNVYHQKQRSNLELFRSSDSTVEIGISHRF</sequence>
<dbReference type="SMART" id="SM00028">
    <property type="entry name" value="TPR"/>
    <property type="match status" value="1"/>
</dbReference>
<keyword evidence="3" id="KW-1185">Reference proteome</keyword>
<evidence type="ECO:0000313" key="2">
    <source>
        <dbReference type="EMBL" id="OFE13346.1"/>
    </source>
</evidence>
<dbReference type="OrthoDB" id="7056677at2"/>
<reference evidence="3" key="1">
    <citation type="submission" date="2016-07" db="EMBL/GenBank/DDBJ databases">
        <authorList>
            <person name="Florea S."/>
            <person name="Webb J.S."/>
            <person name="Jaromczyk J."/>
            <person name="Schardl C.L."/>
        </authorList>
    </citation>
    <scope>NUCLEOTIDE SEQUENCE [LARGE SCALE GENOMIC DNA]</scope>
    <source>
        <strain evidence="3">KCTC 42131</strain>
    </source>
</reference>
<comment type="caution">
    <text evidence="2">The sequence shown here is derived from an EMBL/GenBank/DDBJ whole genome shotgun (WGS) entry which is preliminary data.</text>
</comment>
<dbReference type="AlphaFoldDB" id="A0A1E8CLJ6"/>
<evidence type="ECO:0000313" key="3">
    <source>
        <dbReference type="Proteomes" id="UP000175669"/>
    </source>
</evidence>
<dbReference type="Proteomes" id="UP000175669">
    <property type="component" value="Unassembled WGS sequence"/>
</dbReference>
<dbReference type="PROSITE" id="PS50005">
    <property type="entry name" value="TPR"/>
    <property type="match status" value="1"/>
</dbReference>
<dbReference type="InterPro" id="IPR011990">
    <property type="entry name" value="TPR-like_helical_dom_sf"/>
</dbReference>
<dbReference type="EMBL" id="MASR01000001">
    <property type="protein sequence ID" value="OFE13346.1"/>
    <property type="molecule type" value="Genomic_DNA"/>
</dbReference>